<dbReference type="OrthoDB" id="9766390at2"/>
<evidence type="ECO:0000313" key="4">
    <source>
        <dbReference type="Proteomes" id="UP000216107"/>
    </source>
</evidence>
<evidence type="ECO:0000313" key="2">
    <source>
        <dbReference type="EMBL" id="KAF7599914.1"/>
    </source>
</evidence>
<dbReference type="InterPro" id="IPR052894">
    <property type="entry name" value="AsmA-related"/>
</dbReference>
<dbReference type="RefSeq" id="WP_095523914.1">
    <property type="nucleotide sequence ID" value="NZ_MDUX01000012.1"/>
</dbReference>
<dbReference type="GO" id="GO:0005886">
    <property type="term" value="C:plasma membrane"/>
    <property type="evidence" value="ECO:0007669"/>
    <property type="project" value="TreeGrafter"/>
</dbReference>
<feature type="domain" description="AsmA" evidence="1">
    <location>
        <begin position="9"/>
        <end position="227"/>
    </location>
</feature>
<dbReference type="Proteomes" id="UP000623509">
    <property type="component" value="Unassembled WGS sequence"/>
</dbReference>
<evidence type="ECO:0000313" key="3">
    <source>
        <dbReference type="EMBL" id="PAS94148.1"/>
    </source>
</evidence>
<reference evidence="3 4" key="2">
    <citation type="submission" date="2017-07" db="EMBL/GenBank/DDBJ databases">
        <title>Candidatus Dactylopiibacterium carminicum, a nitrogen-fixing symbiont of the cochineal insect Dactylopius coccus and Dactylopius opuntiae (Hemiptera: Coccoidea: Dactylopiidae).</title>
        <authorList>
            <person name="Vera A."/>
        </authorList>
    </citation>
    <scope>NUCLEOTIDE SEQUENCE [LARGE SCALE GENOMIC DNA]</scope>
    <source>
        <strain evidence="3 4">NFDCM</strain>
    </source>
</reference>
<dbReference type="PANTHER" id="PTHR30441:SF4">
    <property type="entry name" value="PROTEIN ASMA"/>
    <property type="match status" value="1"/>
</dbReference>
<dbReference type="EMBL" id="NMRN01000009">
    <property type="protein sequence ID" value="PAS94148.1"/>
    <property type="molecule type" value="Genomic_DNA"/>
</dbReference>
<dbReference type="EMBL" id="MDUX01000012">
    <property type="protein sequence ID" value="KAF7599914.1"/>
    <property type="molecule type" value="Genomic_DNA"/>
</dbReference>
<dbReference type="Pfam" id="PF05170">
    <property type="entry name" value="AsmA"/>
    <property type="match status" value="1"/>
</dbReference>
<evidence type="ECO:0000259" key="1">
    <source>
        <dbReference type="Pfam" id="PF05170"/>
    </source>
</evidence>
<protein>
    <recommendedName>
        <fullName evidence="1">AsmA domain-containing protein</fullName>
    </recommendedName>
</protein>
<name>A0A272EVL4_9RHOO</name>
<organism evidence="3 4">
    <name type="scientific">Candidatus Dactylopiibacterium carminicum</name>
    <dbReference type="NCBI Taxonomy" id="857335"/>
    <lineage>
        <taxon>Bacteria</taxon>
        <taxon>Pseudomonadati</taxon>
        <taxon>Pseudomonadota</taxon>
        <taxon>Betaproteobacteria</taxon>
        <taxon>Rhodocyclales</taxon>
        <taxon>Rhodocyclaceae</taxon>
        <taxon>Candidatus Dactylopiibacterium</taxon>
    </lineage>
</organism>
<gene>
    <name evidence="2" type="ORF">BGI27_05555</name>
    <name evidence="3" type="ORF">CGU29_04790</name>
</gene>
<proteinExistence type="predicted"/>
<keyword evidence="5" id="KW-1185">Reference proteome</keyword>
<accession>A0A272EVL4</accession>
<sequence length="701" mass="76218">MSRTNSILLRVLGLVLGGICALLLAASLLAWARFDGAQAAVELEQYFKTHYQRTLVMANAPRLLPWPSPTLYLQRLTLSEPRRADVVAQVRELRLRLAWLPLMAGRVEIRAVELGPSSAALIRERDGRWNFADLLADPPTDDTLPWPLKLERIALDKLDLNLLDRGDNTQTQLHDLSLTLDRPQIGSPARLCWQGRFLQPQDAALNLQGNARLTLSPELKAAQLEAMTTRFDGELEGFAGISGELRADTLSWDRDSAAGELSGLRMHASGARGGERREWQLTLPKLHWQDKRIGGEALAARMVSRDGSRSLQVELQLPTLAPTEQGFDTASARLQAQFTQGALNGDSTLGFTLSANPADGQWRVSALDGNCRLQHPALRKAITLGLGGQGSWQPARGGELALQLAQGDQRLTAQASLPRLRPLQARLSLQGDALDFDSLLDPDELPALLAQPLPPEAALSGRLTLAEAQAGGVHWQNLQLPFVLDKGRFSSSGYTASAHGGRFKGDLLLDTTGGRLESSGEFSTIALESLRDEARLPLPAVGKLSGSYRIAAPLAAGRNPLAQAKGALRWRLEQARLDGVDFARSLRELRPDIEAGTPGARRPDTGESSRFDSIVARFVFARGRWQTNNLQAGASWLNISGQGEGSLLATGLDLQLRANVLPAVARGDTRDLAGLRGKTLPLRLKGPNMQPDIRYEHTASR</sequence>
<dbReference type="AlphaFoldDB" id="A0A272EVL4"/>
<evidence type="ECO:0000313" key="5">
    <source>
        <dbReference type="Proteomes" id="UP000623509"/>
    </source>
</evidence>
<dbReference type="InterPro" id="IPR007844">
    <property type="entry name" value="AsmA"/>
</dbReference>
<comment type="caution">
    <text evidence="3">The sequence shown here is derived from an EMBL/GenBank/DDBJ whole genome shotgun (WGS) entry which is preliminary data.</text>
</comment>
<dbReference type="PANTHER" id="PTHR30441">
    <property type="entry name" value="DUF748 DOMAIN-CONTAINING PROTEIN"/>
    <property type="match status" value="1"/>
</dbReference>
<reference evidence="2 5" key="1">
    <citation type="submission" date="2016-08" db="EMBL/GenBank/DDBJ databases">
        <title>Candidatus Dactylopiibacterium carminicum genome sequence.</title>
        <authorList>
            <person name="Ramirez-Puebla S.T."/>
            <person name="Ormeno-Orrillo E."/>
            <person name="Vera-Ponce De Leon A."/>
            <person name="Luis L."/>
            <person name="Sanchez-Flores A."/>
            <person name="Monica R."/>
            <person name="Martinez-Romero E."/>
        </authorList>
    </citation>
    <scope>NUCLEOTIDE SEQUENCE [LARGE SCALE GENOMIC DNA]</scope>
    <source>
        <strain evidence="2">END1</strain>
    </source>
</reference>
<dbReference type="GO" id="GO:0090313">
    <property type="term" value="P:regulation of protein targeting to membrane"/>
    <property type="evidence" value="ECO:0007669"/>
    <property type="project" value="TreeGrafter"/>
</dbReference>
<dbReference type="Proteomes" id="UP000216107">
    <property type="component" value="Unassembled WGS sequence"/>
</dbReference>